<dbReference type="AlphaFoldDB" id="A0A9P1GWV0"/>
<dbReference type="OrthoDB" id="655030at2759"/>
<dbReference type="InterPro" id="IPR002938">
    <property type="entry name" value="FAD-bd"/>
</dbReference>
<keyword evidence="3" id="KW-0560">Oxidoreductase</keyword>
<dbReference type="GO" id="GO:0004497">
    <property type="term" value="F:monooxygenase activity"/>
    <property type="evidence" value="ECO:0007669"/>
    <property type="project" value="UniProtKB-KW"/>
</dbReference>
<dbReference type="GO" id="GO:0071949">
    <property type="term" value="F:FAD binding"/>
    <property type="evidence" value="ECO:0007669"/>
    <property type="project" value="InterPro"/>
</dbReference>
<dbReference type="PRINTS" id="PR00420">
    <property type="entry name" value="RNGMNOXGNASE"/>
</dbReference>
<gene>
    <name evidence="6" type="ORF">PPNO1_LOCUS1548</name>
</gene>
<feature type="domain" description="FAD-binding" evidence="5">
    <location>
        <begin position="5"/>
        <end position="336"/>
    </location>
</feature>
<keyword evidence="1" id="KW-0285">Flavoprotein</keyword>
<evidence type="ECO:0000256" key="4">
    <source>
        <dbReference type="ARBA" id="ARBA00023033"/>
    </source>
</evidence>
<comment type="caution">
    <text evidence="6">The sequence shown here is derived from an EMBL/GenBank/DDBJ whole genome shotgun (WGS) entry which is preliminary data.</text>
</comment>
<keyword evidence="7" id="KW-1185">Reference proteome</keyword>
<accession>A0A9P1GWV0</accession>
<name>A0A9P1GWV0_9PEZI</name>
<dbReference type="InterPro" id="IPR036188">
    <property type="entry name" value="FAD/NAD-bd_sf"/>
</dbReference>
<dbReference type="EMBL" id="CALLCH030000003">
    <property type="protein sequence ID" value="CAI4211773.1"/>
    <property type="molecule type" value="Genomic_DNA"/>
</dbReference>
<keyword evidence="4" id="KW-0503">Monooxygenase</keyword>
<proteinExistence type="predicted"/>
<evidence type="ECO:0000256" key="3">
    <source>
        <dbReference type="ARBA" id="ARBA00023002"/>
    </source>
</evidence>
<evidence type="ECO:0000256" key="2">
    <source>
        <dbReference type="ARBA" id="ARBA00022827"/>
    </source>
</evidence>
<organism evidence="6 7">
    <name type="scientific">Parascedosporium putredinis</name>
    <dbReference type="NCBI Taxonomy" id="1442378"/>
    <lineage>
        <taxon>Eukaryota</taxon>
        <taxon>Fungi</taxon>
        <taxon>Dikarya</taxon>
        <taxon>Ascomycota</taxon>
        <taxon>Pezizomycotina</taxon>
        <taxon>Sordariomycetes</taxon>
        <taxon>Hypocreomycetidae</taxon>
        <taxon>Microascales</taxon>
        <taxon>Microascaceae</taxon>
        <taxon>Parascedosporium</taxon>
    </lineage>
</organism>
<evidence type="ECO:0000313" key="6">
    <source>
        <dbReference type="EMBL" id="CAI4211773.1"/>
    </source>
</evidence>
<dbReference type="Proteomes" id="UP000838763">
    <property type="component" value="Unassembled WGS sequence"/>
</dbReference>
<dbReference type="Gene3D" id="3.50.50.60">
    <property type="entry name" value="FAD/NAD(P)-binding domain"/>
    <property type="match status" value="1"/>
</dbReference>
<protein>
    <recommendedName>
        <fullName evidence="5">FAD-binding domain-containing protein</fullName>
    </recommendedName>
</protein>
<reference evidence="6" key="1">
    <citation type="submission" date="2022-11" db="EMBL/GenBank/DDBJ databases">
        <authorList>
            <person name="Scott C."/>
            <person name="Bruce N."/>
        </authorList>
    </citation>
    <scope>NUCLEOTIDE SEQUENCE</scope>
</reference>
<dbReference type="SUPFAM" id="SSF51905">
    <property type="entry name" value="FAD/NAD(P)-binding domain"/>
    <property type="match status" value="1"/>
</dbReference>
<evidence type="ECO:0000259" key="5">
    <source>
        <dbReference type="Pfam" id="PF01494"/>
    </source>
</evidence>
<dbReference type="PANTHER" id="PTHR46972">
    <property type="entry name" value="MONOOXYGENASE ASQM-RELATED"/>
    <property type="match status" value="1"/>
</dbReference>
<sequence length="358" mass="39541">MPPLKVAIIGAGPVGCILARLLFRGGVDVIVFEGEASFNFRDQGGTLDLHTTTGLLAMKEADLWQEFLEHARYEGQSMVIADKHCKAYLKRAPSGAADKLEERPEIDRVTLRRILLESLPADMIKWGHRLAEVDDNKVLHFMDGTTADGFDLIVGADGAWSKVRDFLDPHLKPQFAQVGMFAFKTENLKDTIPDAYRFVNHGSVFSHADGIRTSMQELGDGGLSMSVAFVTDSDKWMDPAWTLEEAQQEALKKLDGWASVYTEGIAKSESFMARSLYQLPVGSSWVHREGVTLAGDSAHLMTPFAGEGVNIGMEDARILATRILDVTKGDSNMTTLNEQVQVYEKLVCQGQNDTETDR</sequence>
<dbReference type="PANTHER" id="PTHR46972:SF1">
    <property type="entry name" value="FAD DEPENDENT OXIDOREDUCTASE DOMAIN-CONTAINING PROTEIN"/>
    <property type="match status" value="1"/>
</dbReference>
<evidence type="ECO:0000313" key="7">
    <source>
        <dbReference type="Proteomes" id="UP000838763"/>
    </source>
</evidence>
<evidence type="ECO:0000256" key="1">
    <source>
        <dbReference type="ARBA" id="ARBA00022630"/>
    </source>
</evidence>
<dbReference type="Pfam" id="PF01494">
    <property type="entry name" value="FAD_binding_3"/>
    <property type="match status" value="1"/>
</dbReference>
<keyword evidence="2" id="KW-0274">FAD</keyword>